<proteinExistence type="predicted"/>
<dbReference type="AlphaFoldDB" id="A0A8X6WPV7"/>
<protein>
    <submittedName>
        <fullName evidence="2">Uncharacterized protein</fullName>
    </submittedName>
</protein>
<evidence type="ECO:0000313" key="3">
    <source>
        <dbReference type="Proteomes" id="UP000886998"/>
    </source>
</evidence>
<sequence length="105" mass="11391">MSSSETKQSQLSPEASKNFAQEPQSFCHQFSAITNHSVKLSLAREVKTSNGQTKRPGLFQFCHTIKSGVLTDLSSKLEAALSLSLDALDSDSSSKIVETSRKTRG</sequence>
<name>A0A8X6WPV7_9ARAC</name>
<evidence type="ECO:0000313" key="2">
    <source>
        <dbReference type="EMBL" id="GFY38397.1"/>
    </source>
</evidence>
<evidence type="ECO:0000256" key="1">
    <source>
        <dbReference type="SAM" id="MobiDB-lite"/>
    </source>
</evidence>
<comment type="caution">
    <text evidence="2">The sequence shown here is derived from an EMBL/GenBank/DDBJ whole genome shotgun (WGS) entry which is preliminary data.</text>
</comment>
<keyword evidence="3" id="KW-1185">Reference proteome</keyword>
<organism evidence="2 3">
    <name type="scientific">Trichonephila inaurata madagascariensis</name>
    <dbReference type="NCBI Taxonomy" id="2747483"/>
    <lineage>
        <taxon>Eukaryota</taxon>
        <taxon>Metazoa</taxon>
        <taxon>Ecdysozoa</taxon>
        <taxon>Arthropoda</taxon>
        <taxon>Chelicerata</taxon>
        <taxon>Arachnida</taxon>
        <taxon>Araneae</taxon>
        <taxon>Araneomorphae</taxon>
        <taxon>Entelegynae</taxon>
        <taxon>Araneoidea</taxon>
        <taxon>Nephilidae</taxon>
        <taxon>Trichonephila</taxon>
        <taxon>Trichonephila inaurata</taxon>
    </lineage>
</organism>
<dbReference type="Proteomes" id="UP000886998">
    <property type="component" value="Unassembled WGS sequence"/>
</dbReference>
<reference evidence="2" key="1">
    <citation type="submission" date="2020-08" db="EMBL/GenBank/DDBJ databases">
        <title>Multicomponent nature underlies the extraordinary mechanical properties of spider dragline silk.</title>
        <authorList>
            <person name="Kono N."/>
            <person name="Nakamura H."/>
            <person name="Mori M."/>
            <person name="Yoshida Y."/>
            <person name="Ohtoshi R."/>
            <person name="Malay A.D."/>
            <person name="Moran D.A.P."/>
            <person name="Tomita M."/>
            <person name="Numata K."/>
            <person name="Arakawa K."/>
        </authorList>
    </citation>
    <scope>NUCLEOTIDE SEQUENCE</scope>
</reference>
<accession>A0A8X6WPV7</accession>
<gene>
    <name evidence="2" type="ORF">TNIN_217651</name>
</gene>
<dbReference type="EMBL" id="BMAV01000826">
    <property type="protein sequence ID" value="GFY38397.1"/>
    <property type="molecule type" value="Genomic_DNA"/>
</dbReference>
<feature type="region of interest" description="Disordered" evidence="1">
    <location>
        <begin position="1"/>
        <end position="20"/>
    </location>
</feature>